<dbReference type="NCBIfam" id="TIGR01484">
    <property type="entry name" value="HAD-SF-IIB"/>
    <property type="match status" value="1"/>
</dbReference>
<dbReference type="EMBL" id="UOGI01000018">
    <property type="protein sequence ID" value="VAX28147.1"/>
    <property type="molecule type" value="Genomic_DNA"/>
</dbReference>
<keyword evidence="2" id="KW-0378">Hydrolase</keyword>
<evidence type="ECO:0000256" key="2">
    <source>
        <dbReference type="ARBA" id="ARBA00022801"/>
    </source>
</evidence>
<dbReference type="SFLD" id="SFLDS00003">
    <property type="entry name" value="Haloacid_Dehalogenase"/>
    <property type="match status" value="1"/>
</dbReference>
<keyword evidence="1" id="KW-0479">Metal-binding</keyword>
<evidence type="ECO:0000313" key="4">
    <source>
        <dbReference type="EMBL" id="VAX28147.1"/>
    </source>
</evidence>
<accession>A0A3B1DHL7</accession>
<dbReference type="GO" id="GO:0000287">
    <property type="term" value="F:magnesium ion binding"/>
    <property type="evidence" value="ECO:0007669"/>
    <property type="project" value="TreeGrafter"/>
</dbReference>
<evidence type="ECO:0008006" key="5">
    <source>
        <dbReference type="Google" id="ProtNLM"/>
    </source>
</evidence>
<evidence type="ECO:0000256" key="1">
    <source>
        <dbReference type="ARBA" id="ARBA00022723"/>
    </source>
</evidence>
<gene>
    <name evidence="4" type="ORF">MNBD_NITROSPIRAE03-581</name>
</gene>
<dbReference type="SFLD" id="SFLDG01142">
    <property type="entry name" value="C2.B.2:_Mannosyl-3-phosphoglyc"/>
    <property type="match status" value="1"/>
</dbReference>
<dbReference type="InterPro" id="IPR006379">
    <property type="entry name" value="HAD-SF_hydro_IIB"/>
</dbReference>
<dbReference type="PROSITE" id="PS01228">
    <property type="entry name" value="COF_1"/>
    <property type="match status" value="1"/>
</dbReference>
<dbReference type="NCBIfam" id="TIGR01486">
    <property type="entry name" value="HAD-SF-IIB-MPGP"/>
    <property type="match status" value="1"/>
</dbReference>
<dbReference type="PANTHER" id="PTHR10000:SF8">
    <property type="entry name" value="HAD SUPERFAMILY HYDROLASE-LIKE, TYPE 3"/>
    <property type="match status" value="1"/>
</dbReference>
<dbReference type="Pfam" id="PF08282">
    <property type="entry name" value="Hydrolase_3"/>
    <property type="match status" value="2"/>
</dbReference>
<dbReference type="InterPro" id="IPR006381">
    <property type="entry name" value="HAD-SF-IIB-MPGP"/>
</dbReference>
<sequence>MDMHIVIFTDLDGTLLSYDNCSFEEALDALEVIKQKRIPLVLCSSKTRSEIELYRERLANTDPFVSENGGGIYIPDGYFTKSPDVGVRQDNGYRVITLGKRYSELRDGLGRLREMGFRVKGFGDMTVEEVASITGLSPEEAKLSKEREFDEPFIMEDGADEERLRDAVLSLELNFTVGRHYHLMGESNKGKAVRILTELYRKEFGDIRTIAMGDSPNDIPMLEAVDIPVLVQKPGGIYDSRIVIPKLVRAEGVGPDGWRKVIMKLVGNFQDK</sequence>
<name>A0A3B1DHL7_9ZZZZ</name>
<dbReference type="SUPFAM" id="SSF56784">
    <property type="entry name" value="HAD-like"/>
    <property type="match status" value="1"/>
</dbReference>
<dbReference type="InterPro" id="IPR036412">
    <property type="entry name" value="HAD-like_sf"/>
</dbReference>
<dbReference type="PANTHER" id="PTHR10000">
    <property type="entry name" value="PHOSPHOSERINE PHOSPHATASE"/>
    <property type="match status" value="1"/>
</dbReference>
<dbReference type="GO" id="GO:0051479">
    <property type="term" value="P:mannosylglycerate biosynthetic process"/>
    <property type="evidence" value="ECO:0007669"/>
    <property type="project" value="InterPro"/>
</dbReference>
<dbReference type="GO" id="GO:0005829">
    <property type="term" value="C:cytosol"/>
    <property type="evidence" value="ECO:0007669"/>
    <property type="project" value="TreeGrafter"/>
</dbReference>
<dbReference type="AlphaFoldDB" id="A0A3B1DHL7"/>
<dbReference type="GO" id="GO:0050531">
    <property type="term" value="F:mannosyl-3-phosphoglycerate phosphatase activity"/>
    <property type="evidence" value="ECO:0007669"/>
    <property type="project" value="InterPro"/>
</dbReference>
<dbReference type="CDD" id="cd07507">
    <property type="entry name" value="HAD_Pase"/>
    <property type="match status" value="1"/>
</dbReference>
<protein>
    <recommendedName>
        <fullName evidence="5">Mannosyl-3-phosphoglycerate phosphatase</fullName>
    </recommendedName>
</protein>
<reference evidence="4" key="1">
    <citation type="submission" date="2018-06" db="EMBL/GenBank/DDBJ databases">
        <authorList>
            <person name="Zhirakovskaya E."/>
        </authorList>
    </citation>
    <scope>NUCLEOTIDE SEQUENCE</scope>
</reference>
<dbReference type="InterPro" id="IPR023214">
    <property type="entry name" value="HAD_sf"/>
</dbReference>
<proteinExistence type="predicted"/>
<dbReference type="Gene3D" id="3.30.980.20">
    <property type="entry name" value="Putative mannosyl-3-phosphoglycerate phosphatase, domain 2"/>
    <property type="match status" value="1"/>
</dbReference>
<organism evidence="4">
    <name type="scientific">hydrothermal vent metagenome</name>
    <dbReference type="NCBI Taxonomy" id="652676"/>
    <lineage>
        <taxon>unclassified sequences</taxon>
        <taxon>metagenomes</taxon>
        <taxon>ecological metagenomes</taxon>
    </lineage>
</organism>
<keyword evidence="3" id="KW-0460">Magnesium</keyword>
<evidence type="ECO:0000256" key="3">
    <source>
        <dbReference type="ARBA" id="ARBA00022842"/>
    </source>
</evidence>
<dbReference type="Gene3D" id="3.40.50.1000">
    <property type="entry name" value="HAD superfamily/HAD-like"/>
    <property type="match status" value="1"/>
</dbReference>
<dbReference type="SFLD" id="SFLDG01140">
    <property type="entry name" value="C2.B:_Phosphomannomutase_and_P"/>
    <property type="match status" value="1"/>
</dbReference>